<dbReference type="EMBL" id="UOEU01000546">
    <property type="protein sequence ID" value="VAW34704.1"/>
    <property type="molecule type" value="Genomic_DNA"/>
</dbReference>
<feature type="non-terminal residue" evidence="3">
    <location>
        <position position="1"/>
    </location>
</feature>
<dbReference type="GO" id="GO:0016757">
    <property type="term" value="F:glycosyltransferase activity"/>
    <property type="evidence" value="ECO:0007669"/>
    <property type="project" value="InterPro"/>
</dbReference>
<gene>
    <name evidence="3" type="ORF">MNBD_CHLOROFLEXI01-3742</name>
</gene>
<dbReference type="FunFam" id="3.40.50.2000:FF:000119">
    <property type="entry name" value="Glycosyl transferase group 1"/>
    <property type="match status" value="1"/>
</dbReference>
<dbReference type="PANTHER" id="PTHR46401:SF2">
    <property type="entry name" value="GLYCOSYLTRANSFERASE WBBK-RELATED"/>
    <property type="match status" value="1"/>
</dbReference>
<evidence type="ECO:0000313" key="3">
    <source>
        <dbReference type="EMBL" id="VAW34704.1"/>
    </source>
</evidence>
<sequence>SGVHERFQPVHDGQKSTAVRQKYRLQDWPYILSVGTLQPRKNYQMLIRAFQPLADRLPHHLVIIGGKGWLYDEMLAEVARQGLAGRVHFIGFVDDADLPTLYSDASLFAFPSLYEGFGLPLLEAMGCGTAVLTSNSSSLPEVAGEAAWQLDPQDQAAWTEAIEAAATDMQLQNRLITAGFSRVKAFSWQHSARQLLKIYARLLTN</sequence>
<reference evidence="3" key="1">
    <citation type="submission" date="2018-06" db="EMBL/GenBank/DDBJ databases">
        <authorList>
            <person name="Zhirakovskaya E."/>
        </authorList>
    </citation>
    <scope>NUCLEOTIDE SEQUENCE</scope>
</reference>
<keyword evidence="1" id="KW-0808">Transferase</keyword>
<dbReference type="PANTHER" id="PTHR46401">
    <property type="entry name" value="GLYCOSYLTRANSFERASE WBBK-RELATED"/>
    <property type="match status" value="1"/>
</dbReference>
<name>A0A3B0VTH7_9ZZZZ</name>
<dbReference type="AlphaFoldDB" id="A0A3B0VTH7"/>
<evidence type="ECO:0000259" key="2">
    <source>
        <dbReference type="Pfam" id="PF00534"/>
    </source>
</evidence>
<organism evidence="3">
    <name type="scientific">hydrothermal vent metagenome</name>
    <dbReference type="NCBI Taxonomy" id="652676"/>
    <lineage>
        <taxon>unclassified sequences</taxon>
        <taxon>metagenomes</taxon>
        <taxon>ecological metagenomes</taxon>
    </lineage>
</organism>
<dbReference type="Gene3D" id="3.40.50.2000">
    <property type="entry name" value="Glycogen Phosphorylase B"/>
    <property type="match status" value="1"/>
</dbReference>
<evidence type="ECO:0000256" key="1">
    <source>
        <dbReference type="ARBA" id="ARBA00022679"/>
    </source>
</evidence>
<dbReference type="InterPro" id="IPR001296">
    <property type="entry name" value="Glyco_trans_1"/>
</dbReference>
<proteinExistence type="predicted"/>
<dbReference type="Pfam" id="PF00534">
    <property type="entry name" value="Glycos_transf_1"/>
    <property type="match status" value="1"/>
</dbReference>
<protein>
    <recommendedName>
        <fullName evidence="2">Glycosyl transferase family 1 domain-containing protein</fullName>
    </recommendedName>
</protein>
<dbReference type="SUPFAM" id="SSF53756">
    <property type="entry name" value="UDP-Glycosyltransferase/glycogen phosphorylase"/>
    <property type="match status" value="1"/>
</dbReference>
<dbReference type="CDD" id="cd03809">
    <property type="entry name" value="GT4_MtfB-like"/>
    <property type="match status" value="1"/>
</dbReference>
<dbReference type="GO" id="GO:0009103">
    <property type="term" value="P:lipopolysaccharide biosynthetic process"/>
    <property type="evidence" value="ECO:0007669"/>
    <property type="project" value="TreeGrafter"/>
</dbReference>
<feature type="domain" description="Glycosyl transferase family 1" evidence="2">
    <location>
        <begin position="20"/>
        <end position="179"/>
    </location>
</feature>
<accession>A0A3B0VTH7</accession>